<reference evidence="1 2" key="1">
    <citation type="submission" date="2021-03" db="EMBL/GenBank/DDBJ databases">
        <authorList>
            <person name="King G.J."/>
            <person name="Bancroft I."/>
            <person name="Baten A."/>
            <person name="Bloomfield J."/>
            <person name="Borpatragohain P."/>
            <person name="He Z."/>
            <person name="Irish N."/>
            <person name="Irwin J."/>
            <person name="Liu K."/>
            <person name="Mauleon R.P."/>
            <person name="Moore J."/>
            <person name="Morris R."/>
            <person name="Ostergaard L."/>
            <person name="Wang B."/>
            <person name="Wells R."/>
        </authorList>
    </citation>
    <scope>NUCLEOTIDE SEQUENCE [LARGE SCALE GENOMIC DNA]</scope>
    <source>
        <strain evidence="1">R-o-18</strain>
        <tissue evidence="1">Leaf</tissue>
    </source>
</reference>
<sequence length="60" mass="7376">MLKLVTKFPKSYCDLFHHFRTTLLFYNLVHLELCIDSTGKWDLLTWMLESSQNRQRYMFD</sequence>
<organism evidence="1 2">
    <name type="scientific">Brassica rapa subsp. trilocularis</name>
    <dbReference type="NCBI Taxonomy" id="1813537"/>
    <lineage>
        <taxon>Eukaryota</taxon>
        <taxon>Viridiplantae</taxon>
        <taxon>Streptophyta</taxon>
        <taxon>Embryophyta</taxon>
        <taxon>Tracheophyta</taxon>
        <taxon>Spermatophyta</taxon>
        <taxon>Magnoliopsida</taxon>
        <taxon>eudicotyledons</taxon>
        <taxon>Gunneridae</taxon>
        <taxon>Pentapetalae</taxon>
        <taxon>rosids</taxon>
        <taxon>malvids</taxon>
        <taxon>Brassicales</taxon>
        <taxon>Brassicaceae</taxon>
        <taxon>Brassiceae</taxon>
        <taxon>Brassica</taxon>
    </lineage>
</organism>
<proteinExistence type="predicted"/>
<dbReference type="Proteomes" id="UP000823674">
    <property type="component" value="Chromosome A04"/>
</dbReference>
<keyword evidence="2" id="KW-1185">Reference proteome</keyword>
<accession>A0ABQ7MSL1</accession>
<evidence type="ECO:0000313" key="1">
    <source>
        <dbReference type="EMBL" id="KAG5400529.1"/>
    </source>
</evidence>
<dbReference type="EMBL" id="JADBGQ010000004">
    <property type="protein sequence ID" value="KAG5400529.1"/>
    <property type="molecule type" value="Genomic_DNA"/>
</dbReference>
<gene>
    <name evidence="1" type="primary">A04g503620.1_BraROA</name>
    <name evidence="1" type="ORF">IGI04_015136</name>
</gene>
<protein>
    <submittedName>
        <fullName evidence="1">Uncharacterized protein</fullName>
    </submittedName>
</protein>
<name>A0ABQ7MSL1_BRACM</name>
<comment type="caution">
    <text evidence="1">The sequence shown here is derived from an EMBL/GenBank/DDBJ whole genome shotgun (WGS) entry which is preliminary data.</text>
</comment>
<evidence type="ECO:0000313" key="2">
    <source>
        <dbReference type="Proteomes" id="UP000823674"/>
    </source>
</evidence>